<organism evidence="1 2">
    <name type="scientific">Caenorhabditis tropicalis</name>
    <dbReference type="NCBI Taxonomy" id="1561998"/>
    <lineage>
        <taxon>Eukaryota</taxon>
        <taxon>Metazoa</taxon>
        <taxon>Ecdysozoa</taxon>
        <taxon>Nematoda</taxon>
        <taxon>Chromadorea</taxon>
        <taxon>Rhabditida</taxon>
        <taxon>Rhabditina</taxon>
        <taxon>Rhabditomorpha</taxon>
        <taxon>Rhabditoidea</taxon>
        <taxon>Rhabditidae</taxon>
        <taxon>Peloderinae</taxon>
        <taxon>Caenorhabditis</taxon>
    </lineage>
</organism>
<protein>
    <submittedName>
        <fullName evidence="2">Ovule protein</fullName>
    </submittedName>
</protein>
<reference evidence="2" key="1">
    <citation type="submission" date="2016-11" db="UniProtKB">
        <authorList>
            <consortium name="WormBaseParasite"/>
        </authorList>
    </citation>
    <scope>IDENTIFICATION</scope>
</reference>
<sequence length="75" mass="8545">MRHLSSMPSLWQVRCPLTVMEDPSLKDSPSPAFCVSSPWVTLYEWTCKHTQPSLYTFLPFFASNDAPGLIFGFFV</sequence>
<dbReference type="Proteomes" id="UP000095282">
    <property type="component" value="Unplaced"/>
</dbReference>
<name>A0A1I7UPG1_9PELO</name>
<evidence type="ECO:0000313" key="2">
    <source>
        <dbReference type="WBParaSite" id="Csp11.Scaffold630.g18027.t1"/>
    </source>
</evidence>
<evidence type="ECO:0000313" key="1">
    <source>
        <dbReference type="Proteomes" id="UP000095282"/>
    </source>
</evidence>
<keyword evidence="1" id="KW-1185">Reference proteome</keyword>
<dbReference type="WBParaSite" id="Csp11.Scaffold630.g18027.t1">
    <property type="protein sequence ID" value="Csp11.Scaffold630.g18027.t1"/>
    <property type="gene ID" value="Csp11.Scaffold630.g18027"/>
</dbReference>
<proteinExistence type="predicted"/>
<accession>A0A1I7UPG1</accession>
<dbReference type="AlphaFoldDB" id="A0A1I7UPG1"/>